<organism evidence="2 3">
    <name type="scientific">Pedobacter alluvionis</name>
    <dbReference type="NCBI Taxonomy" id="475253"/>
    <lineage>
        <taxon>Bacteria</taxon>
        <taxon>Pseudomonadati</taxon>
        <taxon>Bacteroidota</taxon>
        <taxon>Sphingobacteriia</taxon>
        <taxon>Sphingobacteriales</taxon>
        <taxon>Sphingobacteriaceae</taxon>
        <taxon>Pedobacter</taxon>
    </lineage>
</organism>
<dbReference type="Gene3D" id="3.40.50.300">
    <property type="entry name" value="P-loop containing nucleotide triphosphate hydrolases"/>
    <property type="match status" value="2"/>
</dbReference>
<name>A0ABY2HRY8_9SPHI</name>
<evidence type="ECO:0000313" key="3">
    <source>
        <dbReference type="Proteomes" id="UP000297429"/>
    </source>
</evidence>
<dbReference type="Proteomes" id="UP000297429">
    <property type="component" value="Unassembled WGS sequence"/>
</dbReference>
<dbReference type="PANTHER" id="PTHR43581:SF2">
    <property type="entry name" value="EXCINUCLEASE ATPASE SUBUNIT"/>
    <property type="match status" value="1"/>
</dbReference>
<evidence type="ECO:0000313" key="2">
    <source>
        <dbReference type="EMBL" id="TFB32711.1"/>
    </source>
</evidence>
<dbReference type="InterPro" id="IPR003615">
    <property type="entry name" value="HNH_nuc"/>
</dbReference>
<dbReference type="InterPro" id="IPR051396">
    <property type="entry name" value="Bact_Antivir_Def_Nuclease"/>
</dbReference>
<accession>A0ABY2HRY8</accession>
<dbReference type="Pfam" id="PF13175">
    <property type="entry name" value="AAA_15"/>
    <property type="match status" value="1"/>
</dbReference>
<comment type="caution">
    <text evidence="2">The sequence shown here is derived from an EMBL/GenBank/DDBJ whole genome shotgun (WGS) entry which is preliminary data.</text>
</comment>
<dbReference type="CDD" id="cd00085">
    <property type="entry name" value="HNHc"/>
    <property type="match status" value="1"/>
</dbReference>
<dbReference type="EMBL" id="SOPX01000001">
    <property type="protein sequence ID" value="TFB32711.1"/>
    <property type="molecule type" value="Genomic_DNA"/>
</dbReference>
<reference evidence="2 3" key="1">
    <citation type="submission" date="2019-03" db="EMBL/GenBank/DDBJ databases">
        <authorList>
            <person name="He R.-H."/>
        </authorList>
    </citation>
    <scope>NUCLEOTIDE SEQUENCE [LARGE SCALE GENOMIC DNA]</scope>
    <source>
        <strain evidence="2 3">DSM 19624</strain>
    </source>
</reference>
<dbReference type="InterPro" id="IPR027417">
    <property type="entry name" value="P-loop_NTPase"/>
</dbReference>
<dbReference type="SUPFAM" id="SSF52540">
    <property type="entry name" value="P-loop containing nucleoside triphosphate hydrolases"/>
    <property type="match status" value="1"/>
</dbReference>
<feature type="domain" description="Endonuclease GajA/Old nuclease/RecF-like AAA" evidence="1">
    <location>
        <begin position="362"/>
        <end position="481"/>
    </location>
</feature>
<protein>
    <recommendedName>
        <fullName evidence="1">Endonuclease GajA/Old nuclease/RecF-like AAA domain-containing protein</fullName>
    </recommendedName>
</protein>
<dbReference type="PANTHER" id="PTHR43581">
    <property type="entry name" value="ATP/GTP PHOSPHATASE"/>
    <property type="match status" value="1"/>
</dbReference>
<gene>
    <name evidence="2" type="ORF">E3V97_01345</name>
</gene>
<proteinExistence type="predicted"/>
<dbReference type="InterPro" id="IPR041685">
    <property type="entry name" value="AAA_GajA/Old/RecF-like"/>
</dbReference>
<dbReference type="Gene3D" id="1.10.30.50">
    <property type="match status" value="1"/>
</dbReference>
<sequence>MRHVRQFHCSHCIGQQAHFPIQSPDFHYTGKIRKKTYQMIYVDRDSIPYPTIFWDPRINISLKRLEEFYSRPKDSRSQEKYSKPFDPELREIFVAHLRRLFNNKCAYCESSMSAASITSEYDHFRPKHGARGLDKEFSTDHYWWLTYEWQNLYYCCPKCNMYKSTWFPVNGPRCQIKMLYELVLAQETPLLIDPCNDRPEIHFRYSPDGELEGLTDRGSVTIEIIKLNRSELVYERRQALTALREQWKTFLTLFIRPQNNTNPLNSILEDWADIFSNYQSTRPYLGMLRQALEEWLNEADLFTFLTARGFRPFQDEDYNRQLLPSLKPDMIDQVNVLTASKNLNREIQETPSISRDLKHVYLERIEIKNFKCFSELEINFSNDADRLPVNILADGVPGEPWRLFLGENGVGKSSVLKAITLGLAGQEYITAMGLSGGEFIKKKEEEGHIKIHLVGENLPITVKFDAETISSDLPRPIVNMLAYNSIRLNPTPGKIYPEEIFFTGAKVRNLFDYTFSLIDSDKWLSELESEVFDRVAIALKDLMLLQDEDILAIEDGKAVLKRGNSTLKISELSDGYQSVFYLAVDIMATLAGEKVTFDLAEGIVLIDEIGTHLHPRWRMEVVSKLRRTFPKIRFVVSTHEPLCLRGLGAGETIVLSRNEEGDVEAYRDLPDPSELRIDQILTSDFFGLRSTMDPQTERDFDEYYALLALDQADRTEAQNDRIFELSGRIPMKKHLGDDLREELAYFAIDELLAKKARNKDAADSEPLKERVLKRVDSLWKSIDDKNNIR</sequence>
<evidence type="ECO:0000259" key="1">
    <source>
        <dbReference type="Pfam" id="PF13175"/>
    </source>
</evidence>
<keyword evidence="3" id="KW-1185">Reference proteome</keyword>